<dbReference type="PANTHER" id="PTHR38107">
    <property type="match status" value="1"/>
</dbReference>
<dbReference type="CDD" id="cd16901">
    <property type="entry name" value="lyz_P1"/>
    <property type="match status" value="1"/>
</dbReference>
<keyword evidence="2 6" id="KW-0929">Antimicrobial</keyword>
<gene>
    <name evidence="7" type="ORF">SAMN02745132_02593</name>
</gene>
<evidence type="ECO:0000313" key="8">
    <source>
        <dbReference type="Proteomes" id="UP000190162"/>
    </source>
</evidence>
<dbReference type="EC" id="3.2.1.17" evidence="6"/>
<keyword evidence="3 6" id="KW-0081">Bacteriolytic enzyme</keyword>
<protein>
    <recommendedName>
        <fullName evidence="6">Lysozyme</fullName>
        <ecNumber evidence="6">3.2.1.17</ecNumber>
    </recommendedName>
</protein>
<dbReference type="Pfam" id="PF00959">
    <property type="entry name" value="Phage_lysozyme"/>
    <property type="match status" value="1"/>
</dbReference>
<proteinExistence type="inferred from homology"/>
<dbReference type="HAMAP" id="MF_04110">
    <property type="entry name" value="ENDOLYSIN_T4"/>
    <property type="match status" value="1"/>
</dbReference>
<evidence type="ECO:0000256" key="2">
    <source>
        <dbReference type="ARBA" id="ARBA00022529"/>
    </source>
</evidence>
<keyword evidence="5 6" id="KW-0326">Glycosidase</keyword>
<evidence type="ECO:0000256" key="1">
    <source>
        <dbReference type="ARBA" id="ARBA00000632"/>
    </source>
</evidence>
<dbReference type="GO" id="GO:0031640">
    <property type="term" value="P:killing of cells of another organism"/>
    <property type="evidence" value="ECO:0007669"/>
    <property type="project" value="UniProtKB-KW"/>
</dbReference>
<evidence type="ECO:0000313" key="7">
    <source>
        <dbReference type="EMBL" id="SKA56589.1"/>
    </source>
</evidence>
<dbReference type="InterPro" id="IPR034690">
    <property type="entry name" value="Endolysin_T4_type"/>
</dbReference>
<dbReference type="InterPro" id="IPR002196">
    <property type="entry name" value="Glyco_hydro_24"/>
</dbReference>
<sequence>MLAKKILTTTTCSVALILSVVFGIDNQLKTSEPGLAHVANLEGCRSQAYQCSANTWTTGIGHTSGVKEGETVTNQEIANNFVSDIAHAERVVNASLTKPVTQSQYDVMVSFVFNLGEGNFKQSTMLKLFNQGKPAQACEQLMRWVYVSGKNCNDPKSNCKGIVTRRQIERDACLNGWTQ</sequence>
<dbReference type="RefSeq" id="WP_078752910.1">
    <property type="nucleotide sequence ID" value="NZ_FUXU01000032.1"/>
</dbReference>
<evidence type="ECO:0000256" key="5">
    <source>
        <dbReference type="ARBA" id="ARBA00023295"/>
    </source>
</evidence>
<dbReference type="PANTHER" id="PTHR38107:SF4">
    <property type="entry name" value="LYSOZYME"/>
    <property type="match status" value="1"/>
</dbReference>
<dbReference type="Gene3D" id="1.10.530.40">
    <property type="match status" value="1"/>
</dbReference>
<keyword evidence="4 6" id="KW-0378">Hydrolase</keyword>
<evidence type="ECO:0000256" key="3">
    <source>
        <dbReference type="ARBA" id="ARBA00022638"/>
    </source>
</evidence>
<dbReference type="SUPFAM" id="SSF53955">
    <property type="entry name" value="Lysozyme-like"/>
    <property type="match status" value="1"/>
</dbReference>
<comment type="similarity">
    <text evidence="6">Belongs to the glycosyl hydrolase 24 family.</text>
</comment>
<dbReference type="GO" id="GO:0016998">
    <property type="term" value="P:cell wall macromolecule catabolic process"/>
    <property type="evidence" value="ECO:0007669"/>
    <property type="project" value="InterPro"/>
</dbReference>
<dbReference type="InterPro" id="IPR023346">
    <property type="entry name" value="Lysozyme-like_dom_sf"/>
</dbReference>
<dbReference type="InterPro" id="IPR051018">
    <property type="entry name" value="Bacteriophage_GH24"/>
</dbReference>
<comment type="catalytic activity">
    <reaction evidence="1 6">
        <text>Hydrolysis of (1-&gt;4)-beta-linkages between N-acetylmuramic acid and N-acetyl-D-glucosamine residues in a peptidoglycan and between N-acetyl-D-glucosamine residues in chitodextrins.</text>
        <dbReference type="EC" id="3.2.1.17"/>
    </reaction>
</comment>
<dbReference type="InterPro" id="IPR023347">
    <property type="entry name" value="Lysozyme_dom_sf"/>
</dbReference>
<name>A0A1T4UV36_9GAMM</name>
<accession>A0A1T4UV36</accession>
<organism evidence="7 8">
    <name type="scientific">Enterovibrio nigricans DSM 22720</name>
    <dbReference type="NCBI Taxonomy" id="1121868"/>
    <lineage>
        <taxon>Bacteria</taxon>
        <taxon>Pseudomonadati</taxon>
        <taxon>Pseudomonadota</taxon>
        <taxon>Gammaproteobacteria</taxon>
        <taxon>Vibrionales</taxon>
        <taxon>Vibrionaceae</taxon>
        <taxon>Enterovibrio</taxon>
    </lineage>
</organism>
<evidence type="ECO:0000256" key="4">
    <source>
        <dbReference type="ARBA" id="ARBA00022801"/>
    </source>
</evidence>
<dbReference type="GO" id="GO:0042742">
    <property type="term" value="P:defense response to bacterium"/>
    <property type="evidence" value="ECO:0007669"/>
    <property type="project" value="UniProtKB-KW"/>
</dbReference>
<dbReference type="Proteomes" id="UP000190162">
    <property type="component" value="Unassembled WGS sequence"/>
</dbReference>
<dbReference type="AlphaFoldDB" id="A0A1T4UV36"/>
<dbReference type="GO" id="GO:0009253">
    <property type="term" value="P:peptidoglycan catabolic process"/>
    <property type="evidence" value="ECO:0007669"/>
    <property type="project" value="InterPro"/>
</dbReference>
<dbReference type="EMBL" id="FUXU01000032">
    <property type="protein sequence ID" value="SKA56589.1"/>
    <property type="molecule type" value="Genomic_DNA"/>
</dbReference>
<reference evidence="8" key="1">
    <citation type="submission" date="2017-02" db="EMBL/GenBank/DDBJ databases">
        <authorList>
            <person name="Varghese N."/>
            <person name="Submissions S."/>
        </authorList>
    </citation>
    <scope>NUCLEOTIDE SEQUENCE [LARGE SCALE GENOMIC DNA]</scope>
    <source>
        <strain evidence="8">DSM 22720</strain>
    </source>
</reference>
<dbReference type="GO" id="GO:0003796">
    <property type="term" value="F:lysozyme activity"/>
    <property type="evidence" value="ECO:0007669"/>
    <property type="project" value="UniProtKB-EC"/>
</dbReference>
<evidence type="ECO:0000256" key="6">
    <source>
        <dbReference type="RuleBase" id="RU003788"/>
    </source>
</evidence>
<keyword evidence="8" id="KW-1185">Reference proteome</keyword>
<dbReference type="OrthoDB" id="8141296at2"/>